<accession>A0ABP6RYQ7</accession>
<evidence type="ECO:0000313" key="4">
    <source>
        <dbReference type="Proteomes" id="UP001500483"/>
    </source>
</evidence>
<reference evidence="4" key="1">
    <citation type="journal article" date="2019" name="Int. J. Syst. Evol. Microbiol.">
        <title>The Global Catalogue of Microorganisms (GCM) 10K type strain sequencing project: providing services to taxonomists for standard genome sequencing and annotation.</title>
        <authorList>
            <consortium name="The Broad Institute Genomics Platform"/>
            <consortium name="The Broad Institute Genome Sequencing Center for Infectious Disease"/>
            <person name="Wu L."/>
            <person name="Ma J."/>
        </authorList>
    </citation>
    <scope>NUCLEOTIDE SEQUENCE [LARGE SCALE GENOMIC DNA]</scope>
    <source>
        <strain evidence="4">JCM 9687</strain>
    </source>
</reference>
<dbReference type="Proteomes" id="UP001500483">
    <property type="component" value="Unassembled WGS sequence"/>
</dbReference>
<evidence type="ECO:0000256" key="2">
    <source>
        <dbReference type="SAM" id="Phobius"/>
    </source>
</evidence>
<evidence type="ECO:0008006" key="5">
    <source>
        <dbReference type="Google" id="ProtNLM"/>
    </source>
</evidence>
<feature type="transmembrane region" description="Helical" evidence="2">
    <location>
        <begin position="258"/>
        <end position="282"/>
    </location>
</feature>
<dbReference type="InterPro" id="IPR016566">
    <property type="entry name" value="UCP010219"/>
</dbReference>
<feature type="compositionally biased region" description="Basic and acidic residues" evidence="1">
    <location>
        <begin position="7"/>
        <end position="22"/>
    </location>
</feature>
<feature type="transmembrane region" description="Helical" evidence="2">
    <location>
        <begin position="154"/>
        <end position="172"/>
    </location>
</feature>
<feature type="transmembrane region" description="Helical" evidence="2">
    <location>
        <begin position="234"/>
        <end position="252"/>
    </location>
</feature>
<gene>
    <name evidence="3" type="ORF">GCM10020366_55940</name>
</gene>
<keyword evidence="2" id="KW-0812">Transmembrane</keyword>
<feature type="transmembrane region" description="Helical" evidence="2">
    <location>
        <begin position="192"/>
        <end position="213"/>
    </location>
</feature>
<dbReference type="EMBL" id="BAAAYK010000038">
    <property type="protein sequence ID" value="GAA3363555.1"/>
    <property type="molecule type" value="Genomic_DNA"/>
</dbReference>
<evidence type="ECO:0000313" key="3">
    <source>
        <dbReference type="EMBL" id="GAA3363555.1"/>
    </source>
</evidence>
<protein>
    <recommendedName>
        <fullName evidence="5">DUF3159 domain-containing protein</fullName>
    </recommendedName>
</protein>
<proteinExistence type="predicted"/>
<sequence length="301" mass="31989">MIECELTADRHARNLRGRRPDRAAPTTANELEDRHSSRTSPPVIRIRRKAGGCVGGLRCGRLESVMQDRQTGQARTGPEDGGPEVSGTGERSEQDSLMGLLGGRTSALDASLPPVAFGLGWWLGGESILAGGAAAVGVGAVLGVWRLRGGDRPLAVLVSLLAVLLGAVIALYTGNAADFFLARLVTNAVSALMWMVSIAARWPLLGVIVGAVLGQGKRWRRDPALLRGYGLASWVWVGQYAVRLLVFIPLWLADAVLALSAAQAVLTWPLVALCIAGSWWVLRKALPSDHPGLRHPRVAQG</sequence>
<feature type="region of interest" description="Disordered" evidence="1">
    <location>
        <begin position="1"/>
        <end position="41"/>
    </location>
</feature>
<dbReference type="Pfam" id="PF11361">
    <property type="entry name" value="DUF3159"/>
    <property type="match status" value="1"/>
</dbReference>
<feature type="transmembrane region" description="Helical" evidence="2">
    <location>
        <begin position="128"/>
        <end position="147"/>
    </location>
</feature>
<keyword evidence="4" id="KW-1185">Reference proteome</keyword>
<evidence type="ECO:0000256" key="1">
    <source>
        <dbReference type="SAM" id="MobiDB-lite"/>
    </source>
</evidence>
<organism evidence="3 4">
    <name type="scientific">Saccharopolyspora gregorii</name>
    <dbReference type="NCBI Taxonomy" id="33914"/>
    <lineage>
        <taxon>Bacteria</taxon>
        <taxon>Bacillati</taxon>
        <taxon>Actinomycetota</taxon>
        <taxon>Actinomycetes</taxon>
        <taxon>Pseudonocardiales</taxon>
        <taxon>Pseudonocardiaceae</taxon>
        <taxon>Saccharopolyspora</taxon>
    </lineage>
</organism>
<comment type="caution">
    <text evidence="3">The sequence shown here is derived from an EMBL/GenBank/DDBJ whole genome shotgun (WGS) entry which is preliminary data.</text>
</comment>
<keyword evidence="2" id="KW-0472">Membrane</keyword>
<feature type="region of interest" description="Disordered" evidence="1">
    <location>
        <begin position="65"/>
        <end position="95"/>
    </location>
</feature>
<name>A0ABP6RYQ7_9PSEU</name>
<keyword evidence="2" id="KW-1133">Transmembrane helix</keyword>